<evidence type="ECO:0000259" key="1">
    <source>
        <dbReference type="Pfam" id="PF08486"/>
    </source>
</evidence>
<accession>A0ABS4JW60</accession>
<comment type="caution">
    <text evidence="2">The sequence shown here is derived from an EMBL/GenBank/DDBJ whole genome shotgun (WGS) entry which is preliminary data.</text>
</comment>
<dbReference type="Pfam" id="PF08486">
    <property type="entry name" value="SpoIID"/>
    <property type="match status" value="1"/>
</dbReference>
<dbReference type="Proteomes" id="UP001519289">
    <property type="component" value="Unassembled WGS sequence"/>
</dbReference>
<dbReference type="NCBIfam" id="TIGR02870">
    <property type="entry name" value="spore_II_D"/>
    <property type="match status" value="1"/>
</dbReference>
<dbReference type="InterPro" id="IPR013486">
    <property type="entry name" value="SpoIID/LytB"/>
</dbReference>
<gene>
    <name evidence="2" type="ORF">J2Z79_003226</name>
</gene>
<proteinExistence type="predicted"/>
<evidence type="ECO:0000313" key="3">
    <source>
        <dbReference type="Proteomes" id="UP001519289"/>
    </source>
</evidence>
<organism evidence="2 3">
    <name type="scientific">Symbiobacterium terraclitae</name>
    <dbReference type="NCBI Taxonomy" id="557451"/>
    <lineage>
        <taxon>Bacteria</taxon>
        <taxon>Bacillati</taxon>
        <taxon>Bacillota</taxon>
        <taxon>Clostridia</taxon>
        <taxon>Eubacteriales</taxon>
        <taxon>Symbiobacteriaceae</taxon>
        <taxon>Symbiobacterium</taxon>
    </lineage>
</organism>
<evidence type="ECO:0000313" key="2">
    <source>
        <dbReference type="EMBL" id="MBP2019784.1"/>
    </source>
</evidence>
<dbReference type="RefSeq" id="WP_209467884.1">
    <property type="nucleotide sequence ID" value="NZ_JAGGLG010000035.1"/>
</dbReference>
<sequence>MLRLLLVAGLLVGLLTLTLPAGLGAVRRTPNPPAGAIPAAATPTSLLYGPPFAGPLPGAVPEPDGADSLEVAVYFPEEDAVVSMPLGEYLKGVVAAEMPADFAMEALKAQFVVARTYTVRRMRQFGGQGGCPLHPEADVCADHRTSQAYMSRDALVQKYGPAAAADFWARLSLAQAETEGEVLTYQGELIDALYHAVSGRMTESAGEYFSTHLPYLVPVDDTWGADAPRLVEQRRFTPEAFARAVAAGGEEPVLAVTAAARAGLPPVQVTARTAGGRVKEVAIGDITLSGRAFRERLGLRSTDFRVFWQDGEVVVETHGDGHGVGMSQYGAQGMALAGKTYREILTHYYTGVSLNRLFETQAAELP</sequence>
<name>A0ABS4JW60_9FIRM</name>
<keyword evidence="3" id="KW-1185">Reference proteome</keyword>
<dbReference type="InterPro" id="IPR013693">
    <property type="entry name" value="SpoIID/LytB_N"/>
</dbReference>
<feature type="domain" description="Sporulation stage II protein D amidase enhancer LytB N-terminal" evidence="1">
    <location>
        <begin position="79"/>
        <end position="185"/>
    </location>
</feature>
<dbReference type="InterPro" id="IPR014225">
    <property type="entry name" value="Spore_II_D_firmicutes"/>
</dbReference>
<protein>
    <submittedName>
        <fullName evidence="2">Stage II sporulation protein D</fullName>
    </submittedName>
</protein>
<dbReference type="NCBIfam" id="TIGR02669">
    <property type="entry name" value="SpoIID_LytB"/>
    <property type="match status" value="1"/>
</dbReference>
<reference evidence="2 3" key="1">
    <citation type="submission" date="2021-03" db="EMBL/GenBank/DDBJ databases">
        <title>Genomic Encyclopedia of Type Strains, Phase IV (KMG-IV): sequencing the most valuable type-strain genomes for metagenomic binning, comparative biology and taxonomic classification.</title>
        <authorList>
            <person name="Goeker M."/>
        </authorList>
    </citation>
    <scope>NUCLEOTIDE SEQUENCE [LARGE SCALE GENOMIC DNA]</scope>
    <source>
        <strain evidence="2 3">DSM 27138</strain>
    </source>
</reference>
<dbReference type="EMBL" id="JAGGLG010000035">
    <property type="protein sequence ID" value="MBP2019784.1"/>
    <property type="molecule type" value="Genomic_DNA"/>
</dbReference>